<protein>
    <submittedName>
        <fullName evidence="2">Uncharacterized protein</fullName>
    </submittedName>
</protein>
<dbReference type="Proteomes" id="UP000291116">
    <property type="component" value="Unassembled WGS sequence"/>
</dbReference>
<feature type="chain" id="PRO_5019305058" evidence="1">
    <location>
        <begin position="26"/>
        <end position="219"/>
    </location>
</feature>
<keyword evidence="1" id="KW-0732">Signal</keyword>
<evidence type="ECO:0000313" key="2">
    <source>
        <dbReference type="EMBL" id="VEU37748.1"/>
    </source>
</evidence>
<dbReference type="OrthoDB" id="10426184at2759"/>
<name>A0A448Z6V3_9STRA</name>
<accession>A0A448Z6V3</accession>
<dbReference type="AlphaFoldDB" id="A0A448Z6V3"/>
<dbReference type="EMBL" id="CAACVS010000139">
    <property type="protein sequence ID" value="VEU37748.1"/>
    <property type="molecule type" value="Genomic_DNA"/>
</dbReference>
<sequence length="219" mass="24083">MSRISRNIFAFAVIFASSVQKDAAAFSPTVTSTLSSKPSIPAKSSAQRAVSSSLAVSNSINLCDDRDYVQILEDKLIHFSKIDDDDVRRNDFEAFVTGRLQEELAFTNAAAKSTVERLKLKSLDFVKAMDKTILKLGQSAQDQGWESHVTSGFQPVPKGGNDIWPYVDMLIQFKLLISNMERMSHKKPIAAKSNGCKCTGCPGLNSCKDGKNKKEMPNL</sequence>
<reference evidence="2 3" key="1">
    <citation type="submission" date="2019-01" db="EMBL/GenBank/DDBJ databases">
        <authorList>
            <person name="Ferrante I. M."/>
        </authorList>
    </citation>
    <scope>NUCLEOTIDE SEQUENCE [LARGE SCALE GENOMIC DNA]</scope>
    <source>
        <strain evidence="2 3">B856</strain>
    </source>
</reference>
<keyword evidence="3" id="KW-1185">Reference proteome</keyword>
<proteinExistence type="predicted"/>
<evidence type="ECO:0000313" key="3">
    <source>
        <dbReference type="Proteomes" id="UP000291116"/>
    </source>
</evidence>
<organism evidence="2 3">
    <name type="scientific">Pseudo-nitzschia multistriata</name>
    <dbReference type="NCBI Taxonomy" id="183589"/>
    <lineage>
        <taxon>Eukaryota</taxon>
        <taxon>Sar</taxon>
        <taxon>Stramenopiles</taxon>
        <taxon>Ochrophyta</taxon>
        <taxon>Bacillariophyta</taxon>
        <taxon>Bacillariophyceae</taxon>
        <taxon>Bacillariophycidae</taxon>
        <taxon>Bacillariales</taxon>
        <taxon>Bacillariaceae</taxon>
        <taxon>Pseudo-nitzschia</taxon>
    </lineage>
</organism>
<feature type="signal peptide" evidence="1">
    <location>
        <begin position="1"/>
        <end position="25"/>
    </location>
</feature>
<evidence type="ECO:0000256" key="1">
    <source>
        <dbReference type="SAM" id="SignalP"/>
    </source>
</evidence>
<gene>
    <name evidence="2" type="ORF">PSNMU_V1.4_AUG-EV-PASAV3_0045530</name>
</gene>